<keyword evidence="4 9" id="KW-1003">Cell membrane</keyword>
<keyword evidence="11" id="KW-1185">Reference proteome</keyword>
<keyword evidence="10" id="KW-0969">Cilium</keyword>
<evidence type="ECO:0000256" key="3">
    <source>
        <dbReference type="ARBA" id="ARBA00021718"/>
    </source>
</evidence>
<dbReference type="AlphaFoldDB" id="A0A9Q7AMH5"/>
<evidence type="ECO:0000313" key="11">
    <source>
        <dbReference type="Proteomes" id="UP000671879"/>
    </source>
</evidence>
<keyword evidence="6 9" id="KW-1133">Transmembrane helix</keyword>
<proteinExistence type="inferred from homology"/>
<dbReference type="PIRSF" id="PIRSF004669">
    <property type="entry name" value="FliQ"/>
    <property type="match status" value="1"/>
</dbReference>
<keyword evidence="10" id="KW-0282">Flagellum</keyword>
<comment type="function">
    <text evidence="9">Role in flagellar biosynthesis.</text>
</comment>
<evidence type="ECO:0000313" key="10">
    <source>
        <dbReference type="EMBL" id="QTX31652.1"/>
    </source>
</evidence>
<dbReference type="GO" id="GO:0044780">
    <property type="term" value="P:bacterial-type flagellum assembly"/>
    <property type="evidence" value="ECO:0007669"/>
    <property type="project" value="InterPro"/>
</dbReference>
<dbReference type="RefSeq" id="WP_274372822.1">
    <property type="nucleotide sequence ID" value="NZ_CP072943.1"/>
</dbReference>
<keyword evidence="8 9" id="KW-0975">Bacterial flagellum</keyword>
<evidence type="ECO:0000256" key="6">
    <source>
        <dbReference type="ARBA" id="ARBA00022989"/>
    </source>
</evidence>
<dbReference type="GO" id="GO:0009425">
    <property type="term" value="C:bacterial-type flagellum basal body"/>
    <property type="evidence" value="ECO:0007669"/>
    <property type="project" value="UniProtKB-SubCell"/>
</dbReference>
<dbReference type="GO" id="GO:0009306">
    <property type="term" value="P:protein secretion"/>
    <property type="evidence" value="ECO:0007669"/>
    <property type="project" value="InterPro"/>
</dbReference>
<dbReference type="PANTHER" id="PTHR34040">
    <property type="entry name" value="FLAGELLAR BIOSYNTHETIC PROTEIN FLIQ"/>
    <property type="match status" value="1"/>
</dbReference>
<dbReference type="PANTHER" id="PTHR34040:SF2">
    <property type="entry name" value="FLAGELLAR BIOSYNTHETIC PROTEIN FLIQ"/>
    <property type="match status" value="1"/>
</dbReference>
<dbReference type="Pfam" id="PF01313">
    <property type="entry name" value="Bac_export_3"/>
    <property type="match status" value="1"/>
</dbReference>
<evidence type="ECO:0000256" key="5">
    <source>
        <dbReference type="ARBA" id="ARBA00022692"/>
    </source>
</evidence>
<organism evidence="10 11">
    <name type="scientific">Aminithiophilus ramosus</name>
    <dbReference type="NCBI Taxonomy" id="3029084"/>
    <lineage>
        <taxon>Bacteria</taxon>
        <taxon>Thermotogati</taxon>
        <taxon>Synergistota</taxon>
        <taxon>Synergistia</taxon>
        <taxon>Synergistales</taxon>
        <taxon>Aminithiophilaceae</taxon>
        <taxon>Aminithiophilus</taxon>
    </lineage>
</organism>
<evidence type="ECO:0000256" key="4">
    <source>
        <dbReference type="ARBA" id="ARBA00022475"/>
    </source>
</evidence>
<sequence>MGTLSIVDTFQHAVWTTLLASLPVLLVAMVLGLVIGILQTATSIQEQTLVFVPKILAVLLSLVLFGPWIFGKVGKMTIDLLGQLHRFIQ</sequence>
<dbReference type="Proteomes" id="UP000671879">
    <property type="component" value="Chromosome"/>
</dbReference>
<accession>A0A9Q7AMH5</accession>
<feature type="transmembrane region" description="Helical" evidence="9">
    <location>
        <begin position="12"/>
        <end position="38"/>
    </location>
</feature>
<evidence type="ECO:0000256" key="2">
    <source>
        <dbReference type="ARBA" id="ARBA00006156"/>
    </source>
</evidence>
<dbReference type="PRINTS" id="PR00952">
    <property type="entry name" value="TYPE3IMQPROT"/>
</dbReference>
<evidence type="ECO:0000256" key="9">
    <source>
        <dbReference type="RuleBase" id="RU364090"/>
    </source>
</evidence>
<feature type="transmembrane region" description="Helical" evidence="9">
    <location>
        <begin position="50"/>
        <end position="70"/>
    </location>
</feature>
<keyword evidence="7 9" id="KW-0472">Membrane</keyword>
<reference evidence="11" key="1">
    <citation type="submission" date="2021-04" db="EMBL/GenBank/DDBJ databases">
        <title>A novel Synergistetes isolate from a pyrite-forming mixed culture.</title>
        <authorList>
            <person name="Bunk B."/>
            <person name="Sproer C."/>
            <person name="Spring S."/>
            <person name="Pester M."/>
        </authorList>
    </citation>
    <scope>NUCLEOTIDE SEQUENCE [LARGE SCALE GENOMIC DNA]</scope>
    <source>
        <strain evidence="11">J.5.4.2-T.3.5.2</strain>
    </source>
</reference>
<evidence type="ECO:0000256" key="1">
    <source>
        <dbReference type="ARBA" id="ARBA00004651"/>
    </source>
</evidence>
<dbReference type="KEGG" id="aram:KAR29_09835"/>
<dbReference type="NCBIfam" id="TIGR01402">
    <property type="entry name" value="fliQ"/>
    <property type="match status" value="1"/>
</dbReference>
<protein>
    <recommendedName>
        <fullName evidence="3 9">Flagellar biosynthetic protein FliQ</fullName>
    </recommendedName>
</protein>
<keyword evidence="10" id="KW-0966">Cell projection</keyword>
<dbReference type="EMBL" id="CP072943">
    <property type="protein sequence ID" value="QTX31652.1"/>
    <property type="molecule type" value="Genomic_DNA"/>
</dbReference>
<evidence type="ECO:0000256" key="8">
    <source>
        <dbReference type="ARBA" id="ARBA00023143"/>
    </source>
</evidence>
<keyword evidence="5 9" id="KW-0812">Transmembrane</keyword>
<dbReference type="GO" id="GO:0005886">
    <property type="term" value="C:plasma membrane"/>
    <property type="evidence" value="ECO:0007669"/>
    <property type="project" value="UniProtKB-SubCell"/>
</dbReference>
<evidence type="ECO:0000256" key="7">
    <source>
        <dbReference type="ARBA" id="ARBA00023136"/>
    </source>
</evidence>
<dbReference type="InterPro" id="IPR006305">
    <property type="entry name" value="FliQ"/>
</dbReference>
<comment type="subcellular location">
    <subcellularLocation>
        <location evidence="1 9">Cell membrane</location>
        <topology evidence="1">Multi-pass membrane protein</topology>
    </subcellularLocation>
    <subcellularLocation>
        <location evidence="9">Bacterial flagellum basal body</location>
    </subcellularLocation>
</comment>
<dbReference type="InterPro" id="IPR002191">
    <property type="entry name" value="Bac_export_3"/>
</dbReference>
<name>A0A9Q7AMH5_9BACT</name>
<comment type="similarity">
    <text evidence="2 9">Belongs to the FliQ/MopD/SpaQ family.</text>
</comment>
<gene>
    <name evidence="9 10" type="primary">fliQ</name>
    <name evidence="10" type="ORF">KAR29_09835</name>
</gene>